<comment type="caution">
    <text evidence="2">The sequence shown here is derived from an EMBL/GenBank/DDBJ whole genome shotgun (WGS) entry which is preliminary data.</text>
</comment>
<dbReference type="Pfam" id="PF00903">
    <property type="entry name" value="Glyoxalase"/>
    <property type="match status" value="1"/>
</dbReference>
<reference evidence="2 3" key="1">
    <citation type="submission" date="2020-08" db="EMBL/GenBank/DDBJ databases">
        <title>Sequencing the genomes of 1000 actinobacteria strains.</title>
        <authorList>
            <person name="Klenk H.-P."/>
        </authorList>
    </citation>
    <scope>NUCLEOTIDE SEQUENCE [LARGE SCALE GENOMIC DNA]</scope>
    <source>
        <strain evidence="2 3">DSM 103125</strain>
    </source>
</reference>
<keyword evidence="3" id="KW-1185">Reference proteome</keyword>
<proteinExistence type="predicted"/>
<evidence type="ECO:0000313" key="2">
    <source>
        <dbReference type="EMBL" id="MBB5481203.1"/>
    </source>
</evidence>
<dbReference type="InterPro" id="IPR029068">
    <property type="entry name" value="Glyas_Bleomycin-R_OHBP_Dase"/>
</dbReference>
<accession>A0A840VV70</accession>
<dbReference type="InterPro" id="IPR004360">
    <property type="entry name" value="Glyas_Fos-R_dOase_dom"/>
</dbReference>
<name>A0A840VV70_9ACTN</name>
<dbReference type="InterPro" id="IPR028973">
    <property type="entry name" value="PhnB-like"/>
</dbReference>
<dbReference type="CDD" id="cd06588">
    <property type="entry name" value="PhnB_like"/>
    <property type="match status" value="1"/>
</dbReference>
<feature type="domain" description="Glyoxalase/fosfomycin resistance/dioxygenase" evidence="1">
    <location>
        <begin position="11"/>
        <end position="128"/>
    </location>
</feature>
<evidence type="ECO:0000259" key="1">
    <source>
        <dbReference type="Pfam" id="PF00903"/>
    </source>
</evidence>
<gene>
    <name evidence="2" type="ORF">HNR20_005708</name>
</gene>
<dbReference type="AlphaFoldDB" id="A0A840VV70"/>
<evidence type="ECO:0000313" key="3">
    <source>
        <dbReference type="Proteomes" id="UP000586947"/>
    </source>
</evidence>
<dbReference type="Proteomes" id="UP000586947">
    <property type="component" value="Unassembled WGS sequence"/>
</dbReference>
<dbReference type="PANTHER" id="PTHR33990:SF1">
    <property type="entry name" value="PROTEIN YJDN"/>
    <property type="match status" value="1"/>
</dbReference>
<dbReference type="RefSeq" id="WP_184186265.1">
    <property type="nucleotide sequence ID" value="NZ_BMNF01000004.1"/>
</dbReference>
<dbReference type="Gene3D" id="3.10.180.10">
    <property type="entry name" value="2,3-Dihydroxybiphenyl 1,2-Dioxygenase, domain 1"/>
    <property type="match status" value="1"/>
</dbReference>
<dbReference type="EMBL" id="JACHDP010000001">
    <property type="protein sequence ID" value="MBB5481203.1"/>
    <property type="molecule type" value="Genomic_DNA"/>
</dbReference>
<dbReference type="SUPFAM" id="SSF54593">
    <property type="entry name" value="Glyoxalase/Bleomycin resistance protein/Dihydroxybiphenyl dioxygenase"/>
    <property type="match status" value="1"/>
</dbReference>
<sequence>MQTRLNPYLNFPGTARAALTFYHRVFGGDLTVNTFGDFGNPDPELSDQVMHGQLESPNGLTLMASDLPPGMTHQPGTNITISLSGDNHDELVGYWEQLSASGSVTVPLEKQMWGAEFGQCVDAYGIAWLVNISPPES</sequence>
<protein>
    <submittedName>
        <fullName evidence="2">PhnB protein</fullName>
    </submittedName>
</protein>
<dbReference type="PANTHER" id="PTHR33990">
    <property type="entry name" value="PROTEIN YJDN-RELATED"/>
    <property type="match status" value="1"/>
</dbReference>
<organism evidence="2 3">
    <name type="scientific">Micromonospora parathelypteridis</name>
    <dbReference type="NCBI Taxonomy" id="1839617"/>
    <lineage>
        <taxon>Bacteria</taxon>
        <taxon>Bacillati</taxon>
        <taxon>Actinomycetota</taxon>
        <taxon>Actinomycetes</taxon>
        <taxon>Micromonosporales</taxon>
        <taxon>Micromonosporaceae</taxon>
        <taxon>Micromonospora</taxon>
    </lineage>
</organism>